<reference evidence="2 3" key="1">
    <citation type="submission" date="2023-06" db="EMBL/GenBank/DDBJ databases">
        <title>Roseiconus lacunae JC819 isolated from Gulf of Mannar region, Tamil Nadu.</title>
        <authorList>
            <person name="Pk S."/>
            <person name="Ch S."/>
            <person name="Ch V.R."/>
        </authorList>
    </citation>
    <scope>NUCLEOTIDE SEQUENCE [LARGE SCALE GENOMIC DNA]</scope>
    <source>
        <strain evidence="2 3">JC819</strain>
    </source>
</reference>
<feature type="region of interest" description="Disordered" evidence="1">
    <location>
        <begin position="635"/>
        <end position="671"/>
    </location>
</feature>
<dbReference type="EMBL" id="JASZZN010000010">
    <property type="protein sequence ID" value="MDM4016742.1"/>
    <property type="molecule type" value="Genomic_DNA"/>
</dbReference>
<evidence type="ECO:0000256" key="1">
    <source>
        <dbReference type="SAM" id="MobiDB-lite"/>
    </source>
</evidence>
<feature type="compositionally biased region" description="Basic and acidic residues" evidence="1">
    <location>
        <begin position="260"/>
        <end position="274"/>
    </location>
</feature>
<feature type="region of interest" description="Disordered" evidence="1">
    <location>
        <begin position="44"/>
        <end position="65"/>
    </location>
</feature>
<comment type="caution">
    <text evidence="2">The sequence shown here is derived from an EMBL/GenBank/DDBJ whole genome shotgun (WGS) entry which is preliminary data.</text>
</comment>
<name>A0ABT7PJQ9_9BACT</name>
<organism evidence="2 3">
    <name type="scientific">Roseiconus lacunae</name>
    <dbReference type="NCBI Taxonomy" id="2605694"/>
    <lineage>
        <taxon>Bacteria</taxon>
        <taxon>Pseudomonadati</taxon>
        <taxon>Planctomycetota</taxon>
        <taxon>Planctomycetia</taxon>
        <taxon>Pirellulales</taxon>
        <taxon>Pirellulaceae</taxon>
        <taxon>Roseiconus</taxon>
    </lineage>
</organism>
<accession>A0ABT7PJQ9</accession>
<evidence type="ECO:0000313" key="3">
    <source>
        <dbReference type="Proteomes" id="UP001239462"/>
    </source>
</evidence>
<dbReference type="RefSeq" id="WP_289164381.1">
    <property type="nucleotide sequence ID" value="NZ_JASZZN010000010.1"/>
</dbReference>
<proteinExistence type="predicted"/>
<keyword evidence="3" id="KW-1185">Reference proteome</keyword>
<evidence type="ECO:0000313" key="2">
    <source>
        <dbReference type="EMBL" id="MDM4016742.1"/>
    </source>
</evidence>
<dbReference type="Proteomes" id="UP001239462">
    <property type="component" value="Unassembled WGS sequence"/>
</dbReference>
<gene>
    <name evidence="2" type="ORF">QTN89_14950</name>
</gene>
<evidence type="ECO:0008006" key="4">
    <source>
        <dbReference type="Google" id="ProtNLM"/>
    </source>
</evidence>
<feature type="region of interest" description="Disordered" evidence="1">
    <location>
        <begin position="229"/>
        <end position="291"/>
    </location>
</feature>
<protein>
    <recommendedName>
        <fullName evidence="4">Secreted protein</fullName>
    </recommendedName>
</protein>
<sequence>MKSSSYAHRFPLPIRRQFANVLAAAGIAVGQVCFWTSSSTLADSPQPLSDPPAMQADIPAEDTSDAAAGSTAEPYVVFVAEAKAFTRCGPGQTHYRTDPLRLGQELEVYVETGDGWLGVRPTDDSFCWISGDSVRLDSNGQVATVLKDKTIAWIGTNLGQAKRYRWQVQLQSGEEVTVIEVTGGESEAGGKSWLRIVPPSGEFRWVHRDQVADSAESLAAAIAKRATQTKVATKSLPQPVRQAAEVKAAEPKTATLEAGSGDREYARGEQKRQSASESDNPGLKLASDVPELRPVRKLSAMETASREASPKTVVKDRAIQFHRNAPADEFEDRGAVIGSGLKKNWSQPSGDKVAAALDFDGDSTSVLSDEPLSESPAVPSANGAAAAVSAIATPLRKVSDVVANFISPPRIVQIDARDQGSLDLQPARDTQWTSGQQRLAQGNLDLPAVGQQWQIEPGRRSPVEPNYLPPQSLSSLGQPQVSQVGAVNENAAIVRAGGSGWGQAVASSSVAPRKGVREVRVSQIARVSDAMRTANVDEVDRWLSKLIAETASADEMDPLIHRADELLRTGVIASANRTRELLSRAREYRYVAARRDGPTIVRDDGTGLQRQPVATASPLVVPASAAMPLMELPSGELPAGLSPTPSHSTADSFSTGGQQVPDASAVTSKSQPAEHATGFLVQVYSSRPNSPPYALTDEAGVTIAYVTPYPGINLRTHLNSRVAVQGQQKYLEGMNTPHYLVDQVLRR</sequence>
<feature type="compositionally biased region" description="Polar residues" evidence="1">
    <location>
        <begin position="643"/>
        <end position="658"/>
    </location>
</feature>